<dbReference type="Proteomes" id="UP001175271">
    <property type="component" value="Unassembled WGS sequence"/>
</dbReference>
<gene>
    <name evidence="3" type="ORF">QR680_009473</name>
</gene>
<keyword evidence="2" id="KW-0812">Transmembrane</keyword>
<comment type="caution">
    <text evidence="3">The sequence shown here is derived from an EMBL/GenBank/DDBJ whole genome shotgun (WGS) entry which is preliminary data.</text>
</comment>
<feature type="transmembrane region" description="Helical" evidence="2">
    <location>
        <begin position="22"/>
        <end position="39"/>
    </location>
</feature>
<evidence type="ECO:0000313" key="3">
    <source>
        <dbReference type="EMBL" id="KAK0425955.1"/>
    </source>
</evidence>
<keyword evidence="2" id="KW-1133">Transmembrane helix</keyword>
<protein>
    <submittedName>
        <fullName evidence="3">Uncharacterized protein</fullName>
    </submittedName>
</protein>
<organism evidence="3 4">
    <name type="scientific">Steinernema hermaphroditum</name>
    <dbReference type="NCBI Taxonomy" id="289476"/>
    <lineage>
        <taxon>Eukaryota</taxon>
        <taxon>Metazoa</taxon>
        <taxon>Ecdysozoa</taxon>
        <taxon>Nematoda</taxon>
        <taxon>Chromadorea</taxon>
        <taxon>Rhabditida</taxon>
        <taxon>Tylenchina</taxon>
        <taxon>Panagrolaimomorpha</taxon>
        <taxon>Strongyloidoidea</taxon>
        <taxon>Steinernematidae</taxon>
        <taxon>Steinernema</taxon>
    </lineage>
</organism>
<proteinExistence type="predicted"/>
<evidence type="ECO:0000313" key="4">
    <source>
        <dbReference type="Proteomes" id="UP001175271"/>
    </source>
</evidence>
<keyword evidence="2" id="KW-0472">Membrane</keyword>
<evidence type="ECO:0000256" key="1">
    <source>
        <dbReference type="SAM" id="MobiDB-lite"/>
    </source>
</evidence>
<reference evidence="3" key="1">
    <citation type="submission" date="2023-06" db="EMBL/GenBank/DDBJ databases">
        <title>Genomic analysis of the entomopathogenic nematode Steinernema hermaphroditum.</title>
        <authorList>
            <person name="Schwarz E.M."/>
            <person name="Heppert J.K."/>
            <person name="Baniya A."/>
            <person name="Schwartz H.T."/>
            <person name="Tan C.-H."/>
            <person name="Antoshechkin I."/>
            <person name="Sternberg P.W."/>
            <person name="Goodrich-Blair H."/>
            <person name="Dillman A.R."/>
        </authorList>
    </citation>
    <scope>NUCLEOTIDE SEQUENCE</scope>
    <source>
        <strain evidence="3">PS9179</strain>
        <tissue evidence="3">Whole animal</tissue>
    </source>
</reference>
<dbReference type="EMBL" id="JAUCMV010000001">
    <property type="protein sequence ID" value="KAK0425955.1"/>
    <property type="molecule type" value="Genomic_DNA"/>
</dbReference>
<accession>A0AA39ILP1</accession>
<name>A0AA39ILP1_9BILA</name>
<feature type="region of interest" description="Disordered" evidence="1">
    <location>
        <begin position="121"/>
        <end position="149"/>
    </location>
</feature>
<evidence type="ECO:0000256" key="2">
    <source>
        <dbReference type="SAM" id="Phobius"/>
    </source>
</evidence>
<keyword evidence="4" id="KW-1185">Reference proteome</keyword>
<sequence length="149" mass="17241">MAVGKFFEELATFVWNFVAERWLVILLYSIIVIVSYIVIKKVITPYFHPLHKKLSGSRGVLREMKAVLEGGYEEYHWNNPRFCKTYLALYSSYRELRTVVIRDHRGSIDPRNHTWDEFDNVAVGQKARPSNEPEEPSSAKESESSSAEA</sequence>
<dbReference type="AlphaFoldDB" id="A0AA39ILP1"/>